<dbReference type="InterPro" id="IPR000299">
    <property type="entry name" value="FERM_domain"/>
</dbReference>
<dbReference type="InterPro" id="IPR001452">
    <property type="entry name" value="SH3_domain"/>
</dbReference>
<dbReference type="Pfam" id="PF26570">
    <property type="entry name" value="MYO15"/>
    <property type="match status" value="1"/>
</dbReference>
<dbReference type="PRINTS" id="PR00193">
    <property type="entry name" value="MYOSINHEAVY"/>
</dbReference>
<dbReference type="GO" id="GO:0005737">
    <property type="term" value="C:cytoplasm"/>
    <property type="evidence" value="ECO:0007669"/>
    <property type="project" value="UniProtKB-SubCell"/>
</dbReference>
<dbReference type="InterPro" id="IPR001609">
    <property type="entry name" value="Myosin_head_motor_dom-like"/>
</dbReference>
<keyword evidence="7 11" id="KW-0067">ATP-binding</keyword>
<evidence type="ECO:0000259" key="14">
    <source>
        <dbReference type="PROSITE" id="PS50057"/>
    </source>
</evidence>
<dbReference type="Pfam" id="PF00063">
    <property type="entry name" value="Myosin_head"/>
    <property type="match status" value="1"/>
</dbReference>
<evidence type="ECO:0000256" key="12">
    <source>
        <dbReference type="SAM" id="MobiDB-lite"/>
    </source>
</evidence>
<feature type="compositionally biased region" description="Low complexity" evidence="12">
    <location>
        <begin position="448"/>
        <end position="468"/>
    </location>
</feature>
<feature type="domain" description="MyTH4" evidence="15">
    <location>
        <begin position="1427"/>
        <end position="1577"/>
    </location>
</feature>
<dbReference type="InterPro" id="IPR059004">
    <property type="entry name" value="MYO15"/>
</dbReference>
<dbReference type="InterPro" id="IPR051567">
    <property type="entry name" value="Unconventional_Myosin_ATPase"/>
</dbReference>
<dbReference type="SUPFAM" id="SSF52540">
    <property type="entry name" value="P-loop containing nucleoside triphosphate hydrolases"/>
    <property type="match status" value="1"/>
</dbReference>
<dbReference type="GO" id="GO:0003774">
    <property type="term" value="F:cytoskeletal motor activity"/>
    <property type="evidence" value="ECO:0007669"/>
    <property type="project" value="UniProtKB-UniRule"/>
</dbReference>
<keyword evidence="5" id="KW-0677">Repeat</keyword>
<dbReference type="PANTHER" id="PTHR22692:SF21">
    <property type="entry name" value="MYOSIN XVA"/>
    <property type="match status" value="1"/>
</dbReference>
<dbReference type="PROSITE" id="PS50057">
    <property type="entry name" value="FERM_3"/>
    <property type="match status" value="1"/>
</dbReference>
<keyword evidence="4" id="KW-0963">Cytoplasm</keyword>
<organism evidence="17 18">
    <name type="scientific">Scophthalmus maximus</name>
    <name type="common">Turbot</name>
    <name type="synonym">Psetta maxima</name>
    <dbReference type="NCBI Taxonomy" id="52904"/>
    <lineage>
        <taxon>Eukaryota</taxon>
        <taxon>Metazoa</taxon>
        <taxon>Chordata</taxon>
        <taxon>Craniata</taxon>
        <taxon>Vertebrata</taxon>
        <taxon>Euteleostomi</taxon>
        <taxon>Actinopterygii</taxon>
        <taxon>Neopterygii</taxon>
        <taxon>Teleostei</taxon>
        <taxon>Neoteleostei</taxon>
        <taxon>Acanthomorphata</taxon>
        <taxon>Carangaria</taxon>
        <taxon>Pleuronectiformes</taxon>
        <taxon>Pleuronectoidei</taxon>
        <taxon>Scophthalmidae</taxon>
        <taxon>Scophthalmus</taxon>
    </lineage>
</organism>
<evidence type="ECO:0000256" key="9">
    <source>
        <dbReference type="ARBA" id="ARBA00023175"/>
    </source>
</evidence>
<evidence type="ECO:0000256" key="13">
    <source>
        <dbReference type="SAM" id="Phobius"/>
    </source>
</evidence>
<feature type="region of interest" description="Disordered" evidence="12">
    <location>
        <begin position="1798"/>
        <end position="1819"/>
    </location>
</feature>
<dbReference type="PROSITE" id="PS51016">
    <property type="entry name" value="MYTH4"/>
    <property type="match status" value="2"/>
</dbReference>
<dbReference type="InterPro" id="IPR035963">
    <property type="entry name" value="FERM_2"/>
</dbReference>
<dbReference type="PROSITE" id="PS51456">
    <property type="entry name" value="MYOSIN_MOTOR"/>
    <property type="match status" value="1"/>
</dbReference>
<keyword evidence="10 11" id="KW-0009">Actin-binding</keyword>
<dbReference type="Gene3D" id="1.20.120.720">
    <property type="entry name" value="Myosin VI head, motor domain, U50 subdomain"/>
    <property type="match status" value="1"/>
</dbReference>
<dbReference type="InterPro" id="IPR038185">
    <property type="entry name" value="MyTH4_dom_sf"/>
</dbReference>
<evidence type="ECO:0000256" key="7">
    <source>
        <dbReference type="ARBA" id="ARBA00022840"/>
    </source>
</evidence>
<dbReference type="GO" id="GO:0016459">
    <property type="term" value="C:myosin complex"/>
    <property type="evidence" value="ECO:0007669"/>
    <property type="project" value="UniProtKB-KW"/>
</dbReference>
<feature type="region of interest" description="Disordered" evidence="12">
    <location>
        <begin position="1850"/>
        <end position="1919"/>
    </location>
</feature>
<dbReference type="Gene3D" id="1.10.10.820">
    <property type="match status" value="1"/>
</dbReference>
<feature type="region of interest" description="Disordered" evidence="12">
    <location>
        <begin position="269"/>
        <end position="582"/>
    </location>
</feature>
<evidence type="ECO:0000256" key="1">
    <source>
        <dbReference type="ARBA" id="ARBA00004496"/>
    </source>
</evidence>
<feature type="binding site" evidence="11">
    <location>
        <begin position="755"/>
        <end position="762"/>
    </location>
    <ligand>
        <name>ATP</name>
        <dbReference type="ChEBI" id="CHEBI:30616"/>
    </ligand>
</feature>
<feature type="domain" description="MyTH4" evidence="15">
    <location>
        <begin position="2295"/>
        <end position="2449"/>
    </location>
</feature>
<dbReference type="SUPFAM" id="SSF50044">
    <property type="entry name" value="SH3-domain"/>
    <property type="match status" value="1"/>
</dbReference>
<evidence type="ECO:0000313" key="17">
    <source>
        <dbReference type="Ensembl" id="ENSSMAP00000037903.1"/>
    </source>
</evidence>
<keyword evidence="13" id="KW-0812">Transmembrane</keyword>
<evidence type="ECO:0000256" key="5">
    <source>
        <dbReference type="ARBA" id="ARBA00022737"/>
    </source>
</evidence>
<dbReference type="Gene3D" id="3.10.20.90">
    <property type="entry name" value="Phosphatidylinositol 3-kinase Catalytic Subunit, Chain A, domain 1"/>
    <property type="match status" value="1"/>
</dbReference>
<evidence type="ECO:0000256" key="4">
    <source>
        <dbReference type="ARBA" id="ARBA00022490"/>
    </source>
</evidence>
<dbReference type="FunFam" id="1.10.10.820:FF:000001">
    <property type="entry name" value="Myosin heavy chain"/>
    <property type="match status" value="1"/>
</dbReference>
<dbReference type="GO" id="GO:0003779">
    <property type="term" value="F:actin binding"/>
    <property type="evidence" value="ECO:0007669"/>
    <property type="project" value="UniProtKB-KW"/>
</dbReference>
<feature type="compositionally biased region" description="Polar residues" evidence="12">
    <location>
        <begin position="1909"/>
        <end position="1919"/>
    </location>
</feature>
<comment type="similarity">
    <text evidence="2 11">Belongs to the TRAFAC class myosin-kinesin ATPase superfamily. Myosin family.</text>
</comment>
<evidence type="ECO:0000256" key="3">
    <source>
        <dbReference type="ARBA" id="ARBA00022443"/>
    </source>
</evidence>
<dbReference type="SMART" id="SM00242">
    <property type="entry name" value="MYSc"/>
    <property type="match status" value="1"/>
</dbReference>
<dbReference type="SUPFAM" id="SSF47031">
    <property type="entry name" value="Second domain of FERM"/>
    <property type="match status" value="1"/>
</dbReference>
<dbReference type="Gene3D" id="1.20.5.4820">
    <property type="match status" value="1"/>
</dbReference>
<reference evidence="17" key="2">
    <citation type="submission" date="2025-08" db="UniProtKB">
        <authorList>
            <consortium name="Ensembl"/>
        </authorList>
    </citation>
    <scope>IDENTIFICATION</scope>
</reference>
<name>A0A8D3BS95_SCOMX</name>
<feature type="transmembrane region" description="Helical" evidence="13">
    <location>
        <begin position="220"/>
        <end position="236"/>
    </location>
</feature>
<feature type="compositionally biased region" description="Polar residues" evidence="12">
    <location>
        <begin position="533"/>
        <end position="547"/>
    </location>
</feature>
<feature type="compositionally biased region" description="Pro residues" evidence="12">
    <location>
        <begin position="1800"/>
        <end position="1819"/>
    </location>
</feature>
<dbReference type="Gene3D" id="1.20.58.530">
    <property type="match status" value="1"/>
</dbReference>
<dbReference type="Gene3D" id="3.40.850.10">
    <property type="entry name" value="Kinesin motor domain"/>
    <property type="match status" value="1"/>
</dbReference>
<dbReference type="InterPro" id="IPR000857">
    <property type="entry name" value="MyTH4_dom"/>
</dbReference>
<feature type="region of interest" description="Actin-binding" evidence="11">
    <location>
        <begin position="1215"/>
        <end position="1237"/>
    </location>
</feature>
<keyword evidence="9 11" id="KW-0505">Motor protein</keyword>
<sequence length="2763" mass="311680">DFSKKKKDKKKEEAPQLPIKEIPKKGLKNMSRMFMKFSGFKRRRNSRKKLKSTSRLFLGLGKRKNRLAKKKRRKSMLKNTSRFMMRFKASKKGKKEKEKAEANNGKKPTYMLLRLFGKKDGDGPADDFKNRSVLLGKVAAATNWLTKRFLSTKMRGNSGNNGWGDVEHRADKPAQDVILPVTIMMVMNMGRRLTATTRKGMETTTMVMVVMEMRHTATSFYQYIFSLTLLYFSVFLKQQMMTDSMMMPQQQGNGLPSIPTPTAMIIKQASMSPRSARRLQPSPTPSRRSVIMPSPQMQRHPSVMASPVPSPMLPQRRFPSPQPSLRSGFIGAQRPPSLMSRQISTPSSPMASPLAHRRMQPQRSPSPLARGPSPPQSPRASMIRRSPPPSPRLLMRQRSPPSSPRASMRRQSPPPSPTPARSPFGGRRMHGPQSPPLSPGHASPPLSPQLSRRPSPSPSPSRRSLSPAGPHPAPSSPTLSRRSTRLLRDPTPLARPRMGGHVPLGTVRPSPMGLRGRPVPPPTQNVRPFHASSIRSNRSSVLTQSLRRMSPASPQPSLKHMPYPASPRLSPRLSRQSSPHLPPRAEMYVSEPYGDPYADQLVAPSSPMLSNALHNQAIQQASFSSHLGPGMVGMNEMAPEYQSKVWESCFRATICALYIRVLNLLFLFDFSELNENTVLMNLKKRFDQEFVYTYIGSILVSVNPYKLLNIYGTDMVLQYEGRGLGDNPPHLFAIANLSYTTMMDAKKDQCIVISGESGSGKTEATKLILRYLTAIHHKRNITQQILEATPLLESFGNAKTVRNDNSSRFGKYTQIFMEEGVISGAITSQYLLEKSRIVFQAKSERNYHIFYEMLAGLPPHEKISLYLQEAETYYYLNQGGDCTIEGKDDGEDFRRLLSAMDILCFTPEEQNSIYRLLSSVLHLGNVYFQPHKGQEVASVVSAQEIRVVAELLQVSPDGLQKSVTFKLTDTVREKIYTPLTVESAVDARDAVAKILYSLLFSWLTERINGRVYPRNEALSISILDIYGFEELQVNSFEQLCINYANETLQFFFNRVVLQEEQEEYMREQIEWHQKPVSHNQACLDLIAAKPHGILRILDDQCGFPQATDHTFLQKCHYHHGNNPLYARPKMPLPEFTLKHFAGKVTYQVNKFLDKNFDMVRQDVLDLFTQSKNRMVSRLFLRHSESVSQQRANVRHSSTARRYQANTVSAKFQSSLQELLEKMERCNPYFVRCIKPNHHKEAGVFDMELVSTQLHYSGIMETILIRKEGYPIRLHFRSFLSRLVILDLPPADGENCVIMLHKLGPVKIGSYQLGVSKIFLKEESYQLLEGKRDRVLNLAAMTLQRYTRMCFVRKNFVKFRRRVTLFQARGFNNIHCPISAVTHGVCACVCVCVCTGGEELHSDCLAVVQAPKVQVDPQLTLPLDINNYLMTHYIRAIFRVNTQTNSQMLKKQKVLRFMGDPDLNGAQENLFGNYIIQRGLANPSLRDEILAQVANQVWRNPNILNSERGWLLLSSCLSAFLPSQRLAKYLLKFVSDYGPEGYDCVCQHRLLQALQRLNVGPEYVRTHPPCLLEWTANRKRAHTVLHIHCFDGVSFLCPLHSWTTGEEMAKDILQHRGVAEGRRGWSVLLKEPAQWVELEGSDYVLDLMSDLELPADFPKHSSYFIISAQEPTRVRPNASICESPSCGRCDVASCCGRGTCDTWFVSNMERKNMRNSNVILRSVLFTCVSPPPPSSRCTALCSGPAAAGDCEPAGHHHGKPSVRIRACLCLSLDFLKCAISSSPQAQHMTMQAMAMVGSPVSSPPISPITSPPSSPLPHHPLSPYATSPYAVIPPSPYANIPPSPYANFTPTPYAASGIPPSPYLPTAQQEQTPPRPGAQPQPRATGPRPQPSSTNTDPTEPAQPKANPAAQVSNSETCGRTVQISRELPVETESIQTQLHQRTNEEHYTYTNVPWRLYLRKEVFHPKDSFNNPLVLDLIFKQIVNDTLSEACVRITRDERQKMKALLAQHGVQQNMDPVEERVKKAVVTAARETWEIYFSRLFPASGSVGTGVQVLSVSHSGIKLLKTVKSSAAAPDYFRSNCAYFSYADILFVTIPSENVLEFNLTNEKLILFSAKAPQVKHLIDTFISEIKRDSDYVIAERNFVTDDRSMLTFHKGDIIRLQVMDGLEKGHSYGCVVRKKVVFLEELKRDTEDFGWKFGAVFGRSGTFPAECVHPVAPPDFLSLPLDRKAEPRGGAGQFAVSSAVAVAVALYGFEFHFLYIVTDVFLIIIIIRDSLKSKSKNRDSREPSEMIRFSKTPLTESLIEFTDPAMNRVAADLFMLAMRFTGDSTSRGQTEQEVVSTFLKLIGEFTLMRDEAYCQLLKQLTANTSSKPDSCQRGWRLLYILTAYHRCSEVLKPFLLKHLQQASRSAGAQYQGIAKACEQNLKKTFQYGGRIVPPNSMELKAMMAGRSSKRQLFLFPGGIERHVKIKTCSVALEVNEELCYEMGLHRLEAMEEYAIFLVTNRGQNVRPLNKHEYILDVATEAEVVDTSYSFWFRRVVWTQPLKFENELCVAMHYNQILPDYRKGLLNVLPHGKVSDQQLHQISKLAALQHRAKDIVFIPSIHEISEYIAPPLFKKQPPQQWVAMVTQHMQQVQTLSPHQARAQFLGLVSAFPMFGSSFFYIHSSSSTTFYAPCIVAVNQHGLHFLHKNTHELMAAVPLVEVHYPYVDLTLGDMNTQRVIQMQLEQGLELCRVIAMQVANMMLVREKRLTLPPSEITML</sequence>
<protein>
    <submittedName>
        <fullName evidence="17">Myosin XVAb</fullName>
    </submittedName>
</protein>
<comment type="subcellular location">
    <subcellularLocation>
        <location evidence="1">Cytoplasm</location>
    </subcellularLocation>
</comment>
<keyword evidence="13" id="KW-1133">Transmembrane helix</keyword>
<feature type="domain" description="Myosin motor" evidence="16">
    <location>
        <begin position="662"/>
        <end position="1332"/>
    </location>
</feature>
<feature type="compositionally biased region" description="Low complexity" evidence="12">
    <location>
        <begin position="392"/>
        <end position="411"/>
    </location>
</feature>
<keyword evidence="6 11" id="KW-0547">Nucleotide-binding</keyword>
<evidence type="ECO:0000256" key="11">
    <source>
        <dbReference type="PROSITE-ProRule" id="PRU00782"/>
    </source>
</evidence>
<evidence type="ECO:0000256" key="6">
    <source>
        <dbReference type="ARBA" id="ARBA00022741"/>
    </source>
</evidence>
<keyword evidence="3" id="KW-0728">SH3 domain</keyword>
<keyword evidence="13" id="KW-0472">Membrane</keyword>
<proteinExistence type="inferred from homology"/>
<dbReference type="InterPro" id="IPR036961">
    <property type="entry name" value="Kinesin_motor_dom_sf"/>
</dbReference>
<dbReference type="Gene3D" id="1.25.40.530">
    <property type="entry name" value="MyTH4 domain"/>
    <property type="match status" value="2"/>
</dbReference>
<dbReference type="Pfam" id="PF07653">
    <property type="entry name" value="SH3_2"/>
    <property type="match status" value="1"/>
</dbReference>
<dbReference type="PANTHER" id="PTHR22692">
    <property type="entry name" value="MYOSIN VII, XV"/>
    <property type="match status" value="1"/>
</dbReference>
<feature type="compositionally biased region" description="Polar residues" evidence="12">
    <location>
        <begin position="339"/>
        <end position="350"/>
    </location>
</feature>
<keyword evidence="8 11" id="KW-0518">Myosin</keyword>
<dbReference type="Pfam" id="PF00373">
    <property type="entry name" value="FERM_M"/>
    <property type="match status" value="1"/>
</dbReference>
<dbReference type="SMART" id="SM00139">
    <property type="entry name" value="MyTH4"/>
    <property type="match status" value="2"/>
</dbReference>
<evidence type="ECO:0000256" key="10">
    <source>
        <dbReference type="ARBA" id="ARBA00023203"/>
    </source>
</evidence>
<dbReference type="InterPro" id="IPR027417">
    <property type="entry name" value="P-loop_NTPase"/>
</dbReference>
<dbReference type="GO" id="GO:0005524">
    <property type="term" value="F:ATP binding"/>
    <property type="evidence" value="ECO:0007669"/>
    <property type="project" value="UniProtKB-UniRule"/>
</dbReference>
<dbReference type="GeneTree" id="ENSGT00940000155335"/>
<dbReference type="InterPro" id="IPR019748">
    <property type="entry name" value="FERM_central"/>
</dbReference>
<dbReference type="Pfam" id="PF00784">
    <property type="entry name" value="MyTH4"/>
    <property type="match status" value="2"/>
</dbReference>
<evidence type="ECO:0000256" key="8">
    <source>
        <dbReference type="ARBA" id="ARBA00023123"/>
    </source>
</evidence>
<dbReference type="InterPro" id="IPR036028">
    <property type="entry name" value="SH3-like_dom_sf"/>
</dbReference>
<dbReference type="Gene3D" id="2.30.30.40">
    <property type="entry name" value="SH3 Domains"/>
    <property type="match status" value="2"/>
</dbReference>
<dbReference type="CDD" id="cd14473">
    <property type="entry name" value="FERM_B-lobe"/>
    <property type="match status" value="1"/>
</dbReference>
<reference evidence="17" key="1">
    <citation type="submission" date="2023-05" db="EMBL/GenBank/DDBJ databases">
        <title>High-quality long-read genome of Scophthalmus maximus.</title>
        <authorList>
            <person name="Lien S."/>
            <person name="Martinez P."/>
        </authorList>
    </citation>
    <scope>NUCLEOTIDE SEQUENCE [LARGE SCALE GENOMIC DNA]</scope>
</reference>
<feature type="domain" description="FERM" evidence="14">
    <location>
        <begin position="2454"/>
        <end position="2763"/>
    </location>
</feature>
<dbReference type="Proteomes" id="UP000694558">
    <property type="component" value="Chromosome 8"/>
</dbReference>
<dbReference type="Ensembl" id="ENSSMAT00000039135.1">
    <property type="protein sequence ID" value="ENSSMAP00000037903.1"/>
    <property type="gene ID" value="ENSSMAG00000030960.1"/>
</dbReference>
<evidence type="ECO:0000256" key="2">
    <source>
        <dbReference type="ARBA" id="ARBA00008314"/>
    </source>
</evidence>
<feature type="compositionally biased region" description="Low complexity" evidence="12">
    <location>
        <begin position="562"/>
        <end position="579"/>
    </location>
</feature>
<dbReference type="FunFam" id="2.30.30.40:FF:000201">
    <property type="entry name" value="Myosin XVA"/>
    <property type="match status" value="1"/>
</dbReference>
<evidence type="ECO:0000259" key="15">
    <source>
        <dbReference type="PROSITE" id="PS51016"/>
    </source>
</evidence>
<evidence type="ECO:0000313" key="18">
    <source>
        <dbReference type="Proteomes" id="UP000694558"/>
    </source>
</evidence>
<evidence type="ECO:0000259" key="16">
    <source>
        <dbReference type="PROSITE" id="PS51456"/>
    </source>
</evidence>
<accession>A0A8D3BS95</accession>